<dbReference type="GeneID" id="69972400"/>
<dbReference type="InterPro" id="IPR007803">
    <property type="entry name" value="Asp/Arg/Pro-Hydrxlase"/>
</dbReference>
<accession>A0A0P0RJ18</accession>
<dbReference type="EMBL" id="CP012747">
    <property type="protein sequence ID" value="ALL68730.1"/>
    <property type="molecule type" value="Genomic_DNA"/>
</dbReference>
<protein>
    <submittedName>
        <fullName evidence="5">Fe(2+)/alpha-ketoglutarate-dependent dioxygenase LpxO</fullName>
        <ecNumber evidence="5">1.14.11.-</ecNumber>
    </submittedName>
</protein>
<evidence type="ECO:0000256" key="1">
    <source>
        <dbReference type="ARBA" id="ARBA00007730"/>
    </source>
</evidence>
<dbReference type="AlphaFoldDB" id="A0A0P0RJ18"/>
<feature type="domain" description="Aspartyl/asparaginy/proline hydroxylase" evidence="4">
    <location>
        <begin position="69"/>
        <end position="222"/>
    </location>
</feature>
<sequence length="300" mass="34851">MRWLFVLWFIVSVTYVVRRGNARFTFGRQLSDHSTFLAPINCLFYFFSPLNAKAYIDENHFPELAPLKANWEVIREEALAVDAAQKMAASSHYNDIGFNSFFKTGWRRFYLKWYDAPHPSAQSLCPVTTRLLQDIPTIKAAMFAQLPPGASLVRHRDPYAGSVRYHLGLVTPANPKCYIDVDGHQYYWRDGEAVMFDETYIHYAKNETDVSRIVLFCDVERPMYFRWAAALNRMFSNVVMRAASSPNEEGDHTGFLNRAFKYLYTVRRVGKRLKAWHRPTYYAVKWVLFGSIFAGIIYAL</sequence>
<dbReference type="SUPFAM" id="SSF51197">
    <property type="entry name" value="Clavaminate synthase-like"/>
    <property type="match status" value="1"/>
</dbReference>
<dbReference type="KEGG" id="bcai:K788_0000251"/>
<keyword evidence="3 5" id="KW-0560">Oxidoreductase</keyword>
<dbReference type="Gene3D" id="2.60.120.330">
    <property type="entry name" value="B-lactam Antibiotic, Isopenicillin N Synthase, Chain"/>
    <property type="match status" value="1"/>
</dbReference>
<evidence type="ECO:0000313" key="5">
    <source>
        <dbReference type="EMBL" id="ALL68730.1"/>
    </source>
</evidence>
<comment type="similarity">
    <text evidence="1">Belongs to the aspartyl/asparaginyl beta-hydroxylase family.</text>
</comment>
<gene>
    <name evidence="5" type="ORF">K788_0000251</name>
</gene>
<dbReference type="RefSeq" id="WP_035997603.1">
    <property type="nucleotide sequence ID" value="NZ_CP012747.1"/>
</dbReference>
<dbReference type="Proteomes" id="UP000019146">
    <property type="component" value="Chromosome 2"/>
</dbReference>
<dbReference type="PANTHER" id="PTHR46332">
    <property type="entry name" value="ASPARTATE BETA-HYDROXYLASE DOMAIN-CONTAINING PROTEIN 2"/>
    <property type="match status" value="1"/>
</dbReference>
<evidence type="ECO:0000259" key="4">
    <source>
        <dbReference type="Pfam" id="PF05118"/>
    </source>
</evidence>
<dbReference type="InterPro" id="IPR027443">
    <property type="entry name" value="IPNS-like_sf"/>
</dbReference>
<keyword evidence="2 5" id="KW-0223">Dioxygenase</keyword>
<organism evidence="5 6">
    <name type="scientific">Paraburkholderia caribensis MBA4</name>
    <dbReference type="NCBI Taxonomy" id="1323664"/>
    <lineage>
        <taxon>Bacteria</taxon>
        <taxon>Pseudomonadati</taxon>
        <taxon>Pseudomonadota</taxon>
        <taxon>Betaproteobacteria</taxon>
        <taxon>Burkholderiales</taxon>
        <taxon>Burkholderiaceae</taxon>
        <taxon>Paraburkholderia</taxon>
    </lineage>
</organism>
<name>A0A0P0RJ18_9BURK</name>
<evidence type="ECO:0000256" key="3">
    <source>
        <dbReference type="ARBA" id="ARBA00023002"/>
    </source>
</evidence>
<dbReference type="EC" id="1.14.11.-" evidence="5"/>
<proteinExistence type="inferred from homology"/>
<reference evidence="5 6" key="1">
    <citation type="journal article" date="2014" name="Genome Announc.">
        <title>Draft Genome Sequence of the Haloacid-Degrading Burkholderia caribensis Strain MBA4.</title>
        <authorList>
            <person name="Pan Y."/>
            <person name="Kong K.F."/>
            <person name="Tsang J.S."/>
        </authorList>
    </citation>
    <scope>NUCLEOTIDE SEQUENCE [LARGE SCALE GENOMIC DNA]</scope>
    <source>
        <strain evidence="5 6">MBA4</strain>
    </source>
</reference>
<evidence type="ECO:0000256" key="2">
    <source>
        <dbReference type="ARBA" id="ARBA00022964"/>
    </source>
</evidence>
<dbReference type="InterPro" id="IPR051821">
    <property type="entry name" value="Asp/Asn_beta-hydroxylase"/>
</dbReference>
<dbReference type="GO" id="GO:0051213">
    <property type="term" value="F:dioxygenase activity"/>
    <property type="evidence" value="ECO:0007669"/>
    <property type="project" value="UniProtKB-KW"/>
</dbReference>
<evidence type="ECO:0000313" key="6">
    <source>
        <dbReference type="Proteomes" id="UP000019146"/>
    </source>
</evidence>
<dbReference type="Pfam" id="PF05118">
    <property type="entry name" value="Asp_Arg_Hydrox"/>
    <property type="match status" value="1"/>
</dbReference>
<dbReference type="PANTHER" id="PTHR46332:SF5">
    <property type="entry name" value="ASPARTATE BETA-HYDROXYLASE DOMAIN CONTAINING 2"/>
    <property type="match status" value="1"/>
</dbReference>